<reference evidence="3" key="2">
    <citation type="submission" date="2025-08" db="UniProtKB">
        <authorList>
            <consortium name="RefSeq"/>
        </authorList>
    </citation>
    <scope>IDENTIFICATION</scope>
    <source>
        <strain evidence="3">S238N-H82</strain>
        <tissue evidence="3">Testes</tissue>
    </source>
</reference>
<dbReference type="GeneID" id="118430822"/>
<evidence type="ECO:0000256" key="1">
    <source>
        <dbReference type="SAM" id="MobiDB-lite"/>
    </source>
</evidence>
<dbReference type="InterPro" id="IPR009003">
    <property type="entry name" value="Peptidase_S1_PA"/>
</dbReference>
<accession>A0A9J7NB29</accession>
<keyword evidence="2" id="KW-1185">Reference proteome</keyword>
<feature type="region of interest" description="Disordered" evidence="1">
    <location>
        <begin position="469"/>
        <end position="488"/>
    </location>
</feature>
<dbReference type="PANTHER" id="PTHR14389">
    <property type="entry name" value="SI:CH1073-475A24.1"/>
    <property type="match status" value="1"/>
</dbReference>
<name>A0A9J7NB29_BRAFL</name>
<dbReference type="AlphaFoldDB" id="A0A9J7NB29"/>
<evidence type="ECO:0000313" key="2">
    <source>
        <dbReference type="Proteomes" id="UP000001554"/>
    </source>
</evidence>
<dbReference type="OrthoDB" id="10034396at2759"/>
<dbReference type="SUPFAM" id="SSF50494">
    <property type="entry name" value="Trypsin-like serine proteases"/>
    <property type="match status" value="1"/>
</dbReference>
<gene>
    <name evidence="3" type="primary">LOC118430822</name>
</gene>
<protein>
    <submittedName>
        <fullName evidence="3">Uncharacterized protein LOC118430822</fullName>
    </submittedName>
</protein>
<reference evidence="2" key="1">
    <citation type="journal article" date="2020" name="Nat. Ecol. Evol.">
        <title>Deeply conserved synteny resolves early events in vertebrate evolution.</title>
        <authorList>
            <person name="Simakov O."/>
            <person name="Marletaz F."/>
            <person name="Yue J.X."/>
            <person name="O'Connell B."/>
            <person name="Jenkins J."/>
            <person name="Brandt A."/>
            <person name="Calef R."/>
            <person name="Tung C.H."/>
            <person name="Huang T.K."/>
            <person name="Schmutz J."/>
            <person name="Satoh N."/>
            <person name="Yu J.K."/>
            <person name="Putnam N.H."/>
            <person name="Green R.E."/>
            <person name="Rokhsar D.S."/>
        </authorList>
    </citation>
    <scope>NUCLEOTIDE SEQUENCE [LARGE SCALE GENOMIC DNA]</scope>
    <source>
        <strain evidence="2">S238N-H82</strain>
    </source>
</reference>
<dbReference type="RefSeq" id="XP_035697746.1">
    <property type="nucleotide sequence ID" value="XM_035841853.1"/>
</dbReference>
<proteinExistence type="predicted"/>
<dbReference type="KEGG" id="bfo:118430822"/>
<feature type="compositionally biased region" description="Gly residues" evidence="1">
    <location>
        <begin position="248"/>
        <end position="258"/>
    </location>
</feature>
<sequence length="567" mass="61518">MGVDVTFTVIWAGENGGKTEKHEITCPGPKPAVHAISDSLKHVAELGGKLGRIRLVPEVGSKFRGEPNVGVPARSLDGGVFKICFYGDDGKHKAAQMVSAHTEEELLTKQRCAVYVKDARKDCMAAAYGLKKEEKAGVDAVPLMVDVLSGETLLRALYRDARFDRAVVNRFVATKVDEPDSGNHLMSTGADLHSSTLVLKLVDEEEVTDEDAERARDYEGRVLSRCLAPFLIGKDLGEYSGESSEGAADGGGESGAGVSGKEYWDMRRTLQEARDDIDGFDVDKILSELQDELSRTDFDKRTNIAGGKIDVTGDAFELINMEKAVTEACEADPICKDGIPGDMQYSLVHHFNSVGVVGCGDTAIGGGFRLGSRYLLTCHHMVEAIREMAQRNDPEAGAPAPLEQAHVEFHHYTGELQPMRYSRFTFKAEPVHEDADSDFCILELQVEEGQSDLLQKHLPGLGNLLPPQDASGEAGVTSSAGKVTKQDDNPACVRAGEQVMFWRSGSPGFDAKGRLTVMSKGTRPMYKNSVTTVMQYVSMTSVRAQLYGLAETGALQESLVKDMFPSV</sequence>
<organism evidence="2 3">
    <name type="scientific">Branchiostoma floridae</name>
    <name type="common">Florida lancelet</name>
    <name type="synonym">Amphioxus</name>
    <dbReference type="NCBI Taxonomy" id="7739"/>
    <lineage>
        <taxon>Eukaryota</taxon>
        <taxon>Metazoa</taxon>
        <taxon>Chordata</taxon>
        <taxon>Cephalochordata</taxon>
        <taxon>Leptocardii</taxon>
        <taxon>Amphioxiformes</taxon>
        <taxon>Branchiostomatidae</taxon>
        <taxon>Branchiostoma</taxon>
    </lineage>
</organism>
<dbReference type="Proteomes" id="UP000001554">
    <property type="component" value="Chromosome 14"/>
</dbReference>
<feature type="region of interest" description="Disordered" evidence="1">
    <location>
        <begin position="241"/>
        <end position="260"/>
    </location>
</feature>
<dbReference type="PANTHER" id="PTHR14389:SF3">
    <property type="entry name" value="PROTEIN FAM111A-LIKE"/>
    <property type="match status" value="1"/>
</dbReference>
<evidence type="ECO:0000313" key="3">
    <source>
        <dbReference type="RefSeq" id="XP_035697746.1"/>
    </source>
</evidence>